<feature type="domain" description="Peptidase M20 dimerisation" evidence="12">
    <location>
        <begin position="187"/>
        <end position="289"/>
    </location>
</feature>
<dbReference type="PANTHER" id="PTHR43808:SF32">
    <property type="entry name" value="ARGE_DAPE-RELATED DEACYLASE"/>
    <property type="match status" value="1"/>
</dbReference>
<evidence type="ECO:0000256" key="2">
    <source>
        <dbReference type="ARBA" id="ARBA00001947"/>
    </source>
</evidence>
<keyword evidence="8" id="KW-0378">Hydrolase</keyword>
<evidence type="ECO:0000256" key="9">
    <source>
        <dbReference type="ARBA" id="ARBA00022833"/>
    </source>
</evidence>
<dbReference type="CDD" id="cd08659">
    <property type="entry name" value="M20_ArgE_DapE-like"/>
    <property type="match status" value="1"/>
</dbReference>
<protein>
    <recommendedName>
        <fullName evidence="6">Probable succinyl-diaminopimelate desuccinylase</fullName>
        <ecNumber evidence="5">3.5.1.18</ecNumber>
    </recommendedName>
</protein>
<sequence>MDNPIVTGRYERLLLKTARDLVRIRSVNPPGSEQEVIAYLLDFFRSYSIEAQSFEVEGTRRNIVARIPGKDSTRAIAFTGHMDVVPVSPREALRWTSDPFSGEISGGFLHGRGSSDMKGGLASAMVSMAAVKESGAVPPNDIYLIATVDEEDGMKGSKALLKERFLDKLDLLIVCEPTGLMVCTAGKGRTYGTISIQGGTGHGSLGKGQNAIDLARKLMNLMDEEDFSIYEGTEYGSSFWQPLSIHAGVEPCVVPDELQLKFDARLVPDHDPRDIWIRLDSIIKSLKLENPGYDVSYVIMDMRYGWKVNDDSDSLRMVREAFFAAGIPFSTTFFAGTTDGSILRRKGIECLILGPGDLSCVHRENEKVKVSELLDSMRIYIGIMFSE</sequence>
<keyword evidence="7" id="KW-0479">Metal-binding</keyword>
<dbReference type="GO" id="GO:0009089">
    <property type="term" value="P:lysine biosynthetic process via diaminopimelate"/>
    <property type="evidence" value="ECO:0007669"/>
    <property type="project" value="UniProtKB-UniPathway"/>
</dbReference>
<keyword evidence="14" id="KW-1185">Reference proteome</keyword>
<dbReference type="Pfam" id="PF07687">
    <property type="entry name" value="M20_dimer"/>
    <property type="match status" value="1"/>
</dbReference>
<reference evidence="13 14" key="1">
    <citation type="journal article" date="2014" name="Genome Announc.">
        <title>Genome Sequence of Youngiibacter fragilis, the Type Strain of the Genus Youngiibacter.</title>
        <authorList>
            <person name="Wawrik C.B."/>
            <person name="Callaghan A.V."/>
            <person name="Stamps B.W."/>
            <person name="Wawrik B."/>
        </authorList>
    </citation>
    <scope>NUCLEOTIDE SEQUENCE [LARGE SCALE GENOMIC DNA]</scope>
    <source>
        <strain evidence="13 14">232.1</strain>
    </source>
</reference>
<evidence type="ECO:0000259" key="12">
    <source>
        <dbReference type="Pfam" id="PF07687"/>
    </source>
</evidence>
<evidence type="ECO:0000256" key="8">
    <source>
        <dbReference type="ARBA" id="ARBA00022801"/>
    </source>
</evidence>
<dbReference type="Proteomes" id="UP000017747">
    <property type="component" value="Unassembled WGS sequence"/>
</dbReference>
<comment type="similarity">
    <text evidence="4">Belongs to the peptidase M20A family.</text>
</comment>
<dbReference type="UniPathway" id="UPA00034">
    <property type="reaction ID" value="UER00021"/>
</dbReference>
<dbReference type="STRING" id="994573.T472_0214835"/>
<proteinExistence type="inferred from homology"/>
<comment type="catalytic activity">
    <reaction evidence="11">
        <text>N-succinyl-(2S,6S)-2,6-diaminopimelate + H2O = (2S,6S)-2,6-diaminopimelate + succinate</text>
        <dbReference type="Rhea" id="RHEA:22608"/>
        <dbReference type="ChEBI" id="CHEBI:15377"/>
        <dbReference type="ChEBI" id="CHEBI:30031"/>
        <dbReference type="ChEBI" id="CHEBI:57609"/>
        <dbReference type="ChEBI" id="CHEBI:58087"/>
        <dbReference type="EC" id="3.5.1.18"/>
    </reaction>
</comment>
<evidence type="ECO:0000256" key="3">
    <source>
        <dbReference type="ARBA" id="ARBA00005130"/>
    </source>
</evidence>
<dbReference type="Pfam" id="PF01546">
    <property type="entry name" value="Peptidase_M20"/>
    <property type="match status" value="1"/>
</dbReference>
<dbReference type="OrthoDB" id="9792335at2"/>
<comment type="cofactor">
    <cofactor evidence="2">
        <name>Zn(2+)</name>
        <dbReference type="ChEBI" id="CHEBI:29105"/>
    </cofactor>
</comment>
<dbReference type="GO" id="GO:0009014">
    <property type="term" value="F:succinyl-diaminopimelate desuccinylase activity"/>
    <property type="evidence" value="ECO:0007669"/>
    <property type="project" value="UniProtKB-EC"/>
</dbReference>
<evidence type="ECO:0000313" key="14">
    <source>
        <dbReference type="Proteomes" id="UP000017747"/>
    </source>
</evidence>
<evidence type="ECO:0000256" key="6">
    <source>
        <dbReference type="ARBA" id="ARBA00016853"/>
    </source>
</evidence>
<dbReference type="PROSITE" id="PS00759">
    <property type="entry name" value="ARGE_DAPE_CPG2_2"/>
    <property type="match status" value="1"/>
</dbReference>
<dbReference type="eggNOG" id="COG0624">
    <property type="taxonomic scope" value="Bacteria"/>
</dbReference>
<dbReference type="PANTHER" id="PTHR43808">
    <property type="entry name" value="ACETYLORNITHINE DEACETYLASE"/>
    <property type="match status" value="1"/>
</dbReference>
<dbReference type="PROSITE" id="PS00758">
    <property type="entry name" value="ARGE_DAPE_CPG2_1"/>
    <property type="match status" value="1"/>
</dbReference>
<evidence type="ECO:0000256" key="10">
    <source>
        <dbReference type="ARBA" id="ARBA00023285"/>
    </source>
</evidence>
<dbReference type="PATRIC" id="fig|994573.3.peg.2793"/>
<keyword evidence="9" id="KW-0862">Zinc</keyword>
<dbReference type="InterPro" id="IPR010182">
    <property type="entry name" value="ArgE/DapE"/>
</dbReference>
<dbReference type="AlphaFoldDB" id="V7I483"/>
<dbReference type="GO" id="GO:0046872">
    <property type="term" value="F:metal ion binding"/>
    <property type="evidence" value="ECO:0007669"/>
    <property type="project" value="UniProtKB-KW"/>
</dbReference>
<evidence type="ECO:0000256" key="5">
    <source>
        <dbReference type="ARBA" id="ARBA00011921"/>
    </source>
</evidence>
<dbReference type="EMBL" id="AXUN02000198">
    <property type="protein sequence ID" value="ETA79797.1"/>
    <property type="molecule type" value="Genomic_DNA"/>
</dbReference>
<dbReference type="InterPro" id="IPR001261">
    <property type="entry name" value="ArgE/DapE_CS"/>
</dbReference>
<accession>V7I483</accession>
<comment type="pathway">
    <text evidence="3">Amino-acid biosynthesis; L-lysine biosynthesis via DAP pathway; LL-2,6-diaminopimelate from (S)-tetrahydrodipicolinate (succinylase route): step 3/3.</text>
</comment>
<evidence type="ECO:0000256" key="11">
    <source>
        <dbReference type="ARBA" id="ARBA00051301"/>
    </source>
</evidence>
<dbReference type="InterPro" id="IPR036264">
    <property type="entry name" value="Bact_exopeptidase_dim_dom"/>
</dbReference>
<keyword evidence="10" id="KW-0170">Cobalt</keyword>
<dbReference type="SUPFAM" id="SSF53187">
    <property type="entry name" value="Zn-dependent exopeptidases"/>
    <property type="match status" value="1"/>
</dbReference>
<dbReference type="NCBIfam" id="TIGR01910">
    <property type="entry name" value="DapE-ArgE"/>
    <property type="match status" value="1"/>
</dbReference>
<evidence type="ECO:0000313" key="13">
    <source>
        <dbReference type="EMBL" id="ETA79797.1"/>
    </source>
</evidence>
<dbReference type="Gene3D" id="3.30.70.360">
    <property type="match status" value="1"/>
</dbReference>
<gene>
    <name evidence="13" type="ORF">T472_0214835</name>
</gene>
<dbReference type="InterPro" id="IPR002933">
    <property type="entry name" value="Peptidase_M20"/>
</dbReference>
<dbReference type="SUPFAM" id="SSF55031">
    <property type="entry name" value="Bacterial exopeptidase dimerisation domain"/>
    <property type="match status" value="1"/>
</dbReference>
<evidence type="ECO:0000256" key="1">
    <source>
        <dbReference type="ARBA" id="ARBA00001941"/>
    </source>
</evidence>
<dbReference type="InterPro" id="IPR050072">
    <property type="entry name" value="Peptidase_M20A"/>
</dbReference>
<dbReference type="InterPro" id="IPR011650">
    <property type="entry name" value="Peptidase_M20_dimer"/>
</dbReference>
<organism evidence="13 14">
    <name type="scientific">Youngiibacter fragilis 232.1</name>
    <dbReference type="NCBI Taxonomy" id="994573"/>
    <lineage>
        <taxon>Bacteria</taxon>
        <taxon>Bacillati</taxon>
        <taxon>Bacillota</taxon>
        <taxon>Clostridia</taxon>
        <taxon>Eubacteriales</taxon>
        <taxon>Clostridiaceae</taxon>
        <taxon>Youngiibacter</taxon>
    </lineage>
</organism>
<evidence type="ECO:0000256" key="4">
    <source>
        <dbReference type="ARBA" id="ARBA00006247"/>
    </source>
</evidence>
<dbReference type="Gene3D" id="3.40.630.10">
    <property type="entry name" value="Zn peptidases"/>
    <property type="match status" value="2"/>
</dbReference>
<comment type="cofactor">
    <cofactor evidence="1">
        <name>Co(2+)</name>
        <dbReference type="ChEBI" id="CHEBI:48828"/>
    </cofactor>
</comment>
<evidence type="ECO:0000256" key="7">
    <source>
        <dbReference type="ARBA" id="ARBA00022723"/>
    </source>
</evidence>
<dbReference type="EC" id="3.5.1.18" evidence="5"/>
<name>V7I483_9CLOT</name>
<comment type="caution">
    <text evidence="13">The sequence shown here is derived from an EMBL/GenBank/DDBJ whole genome shotgun (WGS) entry which is preliminary data.</text>
</comment>